<comment type="caution">
    <text evidence="1">The sequence shown here is derived from an EMBL/GenBank/DDBJ whole genome shotgun (WGS) entry which is preliminary data.</text>
</comment>
<organism evidence="1 2">
    <name type="scientific">Rhipicephalus microplus</name>
    <name type="common">Cattle tick</name>
    <name type="synonym">Boophilus microplus</name>
    <dbReference type="NCBI Taxonomy" id="6941"/>
    <lineage>
        <taxon>Eukaryota</taxon>
        <taxon>Metazoa</taxon>
        <taxon>Ecdysozoa</taxon>
        <taxon>Arthropoda</taxon>
        <taxon>Chelicerata</taxon>
        <taxon>Arachnida</taxon>
        <taxon>Acari</taxon>
        <taxon>Parasitiformes</taxon>
        <taxon>Ixodida</taxon>
        <taxon>Ixodoidea</taxon>
        <taxon>Ixodidae</taxon>
        <taxon>Rhipicephalinae</taxon>
        <taxon>Rhipicephalus</taxon>
        <taxon>Boophilus</taxon>
    </lineage>
</organism>
<reference evidence="1" key="1">
    <citation type="journal article" date="2020" name="Cell">
        <title>Large-Scale Comparative Analyses of Tick Genomes Elucidate Their Genetic Diversity and Vector Capacities.</title>
        <authorList>
            <consortium name="Tick Genome and Microbiome Consortium (TIGMIC)"/>
            <person name="Jia N."/>
            <person name="Wang J."/>
            <person name="Shi W."/>
            <person name="Du L."/>
            <person name="Sun Y."/>
            <person name="Zhan W."/>
            <person name="Jiang J.F."/>
            <person name="Wang Q."/>
            <person name="Zhang B."/>
            <person name="Ji P."/>
            <person name="Bell-Sakyi L."/>
            <person name="Cui X.M."/>
            <person name="Yuan T.T."/>
            <person name="Jiang B.G."/>
            <person name="Yang W.F."/>
            <person name="Lam T.T."/>
            <person name="Chang Q.C."/>
            <person name="Ding S.J."/>
            <person name="Wang X.J."/>
            <person name="Zhu J.G."/>
            <person name="Ruan X.D."/>
            <person name="Zhao L."/>
            <person name="Wei J.T."/>
            <person name="Ye R.Z."/>
            <person name="Que T.C."/>
            <person name="Du C.H."/>
            <person name="Zhou Y.H."/>
            <person name="Cheng J.X."/>
            <person name="Dai P.F."/>
            <person name="Guo W.B."/>
            <person name="Han X.H."/>
            <person name="Huang E.J."/>
            <person name="Li L.F."/>
            <person name="Wei W."/>
            <person name="Gao Y.C."/>
            <person name="Liu J.Z."/>
            <person name="Shao H.Z."/>
            <person name="Wang X."/>
            <person name="Wang C.C."/>
            <person name="Yang T.C."/>
            <person name="Huo Q.B."/>
            <person name="Li W."/>
            <person name="Chen H.Y."/>
            <person name="Chen S.E."/>
            <person name="Zhou L.G."/>
            <person name="Ni X.B."/>
            <person name="Tian J.H."/>
            <person name="Sheng Y."/>
            <person name="Liu T."/>
            <person name="Pan Y.S."/>
            <person name="Xia L.Y."/>
            <person name="Li J."/>
            <person name="Zhao F."/>
            <person name="Cao W.C."/>
        </authorList>
    </citation>
    <scope>NUCLEOTIDE SEQUENCE</scope>
    <source>
        <strain evidence="1">Rmic-2018</strain>
    </source>
</reference>
<dbReference type="AlphaFoldDB" id="A0A9J6DM10"/>
<protein>
    <submittedName>
        <fullName evidence="1">Uncharacterized protein</fullName>
    </submittedName>
</protein>
<proteinExistence type="predicted"/>
<gene>
    <name evidence="1" type="ORF">HPB51_011326</name>
</gene>
<dbReference type="Proteomes" id="UP000821866">
    <property type="component" value="Chromosome 6"/>
</dbReference>
<evidence type="ECO:0000313" key="2">
    <source>
        <dbReference type="Proteomes" id="UP000821866"/>
    </source>
</evidence>
<evidence type="ECO:0000313" key="1">
    <source>
        <dbReference type="EMBL" id="KAH8023212.1"/>
    </source>
</evidence>
<dbReference type="EMBL" id="JABSTU010000008">
    <property type="protein sequence ID" value="KAH8023212.1"/>
    <property type="molecule type" value="Genomic_DNA"/>
</dbReference>
<reference evidence="1" key="2">
    <citation type="submission" date="2021-09" db="EMBL/GenBank/DDBJ databases">
        <authorList>
            <person name="Jia N."/>
            <person name="Wang J."/>
            <person name="Shi W."/>
            <person name="Du L."/>
            <person name="Sun Y."/>
            <person name="Zhan W."/>
            <person name="Jiang J."/>
            <person name="Wang Q."/>
            <person name="Zhang B."/>
            <person name="Ji P."/>
            <person name="Sakyi L.B."/>
            <person name="Cui X."/>
            <person name="Yuan T."/>
            <person name="Jiang B."/>
            <person name="Yang W."/>
            <person name="Lam T.T.-Y."/>
            <person name="Chang Q."/>
            <person name="Ding S."/>
            <person name="Wang X."/>
            <person name="Zhu J."/>
            <person name="Ruan X."/>
            <person name="Zhao L."/>
            <person name="Wei J."/>
            <person name="Que T."/>
            <person name="Du C."/>
            <person name="Cheng J."/>
            <person name="Dai P."/>
            <person name="Han X."/>
            <person name="Huang E."/>
            <person name="Gao Y."/>
            <person name="Liu J."/>
            <person name="Shao H."/>
            <person name="Ye R."/>
            <person name="Li L."/>
            <person name="Wei W."/>
            <person name="Wang X."/>
            <person name="Wang C."/>
            <person name="Huo Q."/>
            <person name="Li W."/>
            <person name="Guo W."/>
            <person name="Chen H."/>
            <person name="Chen S."/>
            <person name="Zhou L."/>
            <person name="Zhou L."/>
            <person name="Ni X."/>
            <person name="Tian J."/>
            <person name="Zhou Y."/>
            <person name="Sheng Y."/>
            <person name="Liu T."/>
            <person name="Pan Y."/>
            <person name="Xia L."/>
            <person name="Li J."/>
            <person name="Zhao F."/>
            <person name="Cao W."/>
        </authorList>
    </citation>
    <scope>NUCLEOTIDE SEQUENCE</scope>
    <source>
        <strain evidence="1">Rmic-2018</strain>
        <tissue evidence="1">Larvae</tissue>
    </source>
</reference>
<accession>A0A9J6DM10</accession>
<sequence>MQPPQPGFDPANCRSAAEYLSHYRPPRWGSGCGSRLDQQCRGVLLCTAGDFAVEKDMFPTDGLCELLFYTDVRFLGHDFRGRYNEKSWRTFRRLAPASRKTGFGMSVSYREADDVRKAMSSTGRKKLLQLYKGKIRHHGILRATCDSKTLKSGLTDKLRLINELKEFQNNLHRSQTGSVSTPELVLGIRFSDYLDEAEVAHHPSAIEDLTRKDIFCL</sequence>
<name>A0A9J6DM10_RHIMP</name>
<keyword evidence="2" id="KW-1185">Reference proteome</keyword>